<proteinExistence type="predicted"/>
<dbReference type="InterPro" id="IPR011990">
    <property type="entry name" value="TPR-like_helical_dom_sf"/>
</dbReference>
<accession>A0ABP6RIQ0</accession>
<dbReference type="Pfam" id="PF14561">
    <property type="entry name" value="TPR_20"/>
    <property type="match status" value="1"/>
</dbReference>
<comment type="caution">
    <text evidence="2">The sequence shown here is derived from an EMBL/GenBank/DDBJ whole genome shotgun (WGS) entry which is preliminary data.</text>
</comment>
<evidence type="ECO:0000313" key="2">
    <source>
        <dbReference type="EMBL" id="GAA3288030.1"/>
    </source>
</evidence>
<name>A0ABP6RIQ0_9MICC</name>
<evidence type="ECO:0000256" key="1">
    <source>
        <dbReference type="SAM" id="MobiDB-lite"/>
    </source>
</evidence>
<protein>
    <submittedName>
        <fullName evidence="2">Tetratricopeptide repeat protein</fullName>
    </submittedName>
</protein>
<dbReference type="Proteomes" id="UP001501736">
    <property type="component" value="Unassembled WGS sequence"/>
</dbReference>
<dbReference type="SUPFAM" id="SSF48452">
    <property type="entry name" value="TPR-like"/>
    <property type="match status" value="1"/>
</dbReference>
<dbReference type="Gene3D" id="1.25.40.10">
    <property type="entry name" value="Tetratricopeptide repeat domain"/>
    <property type="match status" value="1"/>
</dbReference>
<dbReference type="EMBL" id="BAAAYG010000014">
    <property type="protein sequence ID" value="GAA3288030.1"/>
    <property type="molecule type" value="Genomic_DNA"/>
</dbReference>
<gene>
    <name evidence="2" type="ORF">GCM10020260_25740</name>
</gene>
<evidence type="ECO:0000313" key="3">
    <source>
        <dbReference type="Proteomes" id="UP001501736"/>
    </source>
</evidence>
<reference evidence="3" key="1">
    <citation type="journal article" date="2019" name="Int. J. Syst. Evol. Microbiol.">
        <title>The Global Catalogue of Microorganisms (GCM) 10K type strain sequencing project: providing services to taxonomists for standard genome sequencing and annotation.</title>
        <authorList>
            <consortium name="The Broad Institute Genomics Platform"/>
            <consortium name="The Broad Institute Genome Sequencing Center for Infectious Disease"/>
            <person name="Wu L."/>
            <person name="Ma J."/>
        </authorList>
    </citation>
    <scope>NUCLEOTIDE SEQUENCE [LARGE SCALE GENOMIC DNA]</scope>
    <source>
        <strain evidence="3">JCM 11483</strain>
    </source>
</reference>
<keyword evidence="3" id="KW-1185">Reference proteome</keyword>
<feature type="region of interest" description="Disordered" evidence="1">
    <location>
        <begin position="187"/>
        <end position="214"/>
    </location>
</feature>
<organism evidence="2 3">
    <name type="scientific">Nesterenkonia halobia</name>
    <dbReference type="NCBI Taxonomy" id="37922"/>
    <lineage>
        <taxon>Bacteria</taxon>
        <taxon>Bacillati</taxon>
        <taxon>Actinomycetota</taxon>
        <taxon>Actinomycetes</taxon>
        <taxon>Micrococcales</taxon>
        <taxon>Micrococcaceae</taxon>
        <taxon>Nesterenkonia</taxon>
    </lineage>
</organism>
<dbReference type="RefSeq" id="WP_344722047.1">
    <property type="nucleotide sequence ID" value="NZ_BAAAYG010000014.1"/>
</dbReference>
<dbReference type="InterPro" id="IPR036249">
    <property type="entry name" value="Thioredoxin-like_sf"/>
</dbReference>
<dbReference type="SUPFAM" id="SSF52833">
    <property type="entry name" value="Thioredoxin-like"/>
    <property type="match status" value="1"/>
</dbReference>
<sequence length="345" mass="36006">MTQPGPEDPRSADPRAGAAPAGGAEEPRGVDSRGAVDLSALAGGQQGQQGQQSRPSRPTGAAQQPAASGGGQGADSWVIAVQAQQLQQVVQLSSQAPVVVLIHGADDASEQMRTRLEDAVDAQQGRVLMAEIDASSPEIAQAQGADQVPVATAFLGGRPVGEFDASVPAEQLDQLVPQLVQAATQNGMTEPLPPQSTRAAGGAEAEPELPPEHQKAHDALEAGDLDGAVAAYEEALRQKPGDEDATVGLARVKLMKRTQDADVEQVRRAAADAPDDVDAQTAVADVDVLGGHVEDAFARLVRFIQQHPGEDRETARAHLVELYSIVGDSDPRVNKSRQQLARALF</sequence>
<feature type="compositionally biased region" description="Low complexity" evidence="1">
    <location>
        <begin position="14"/>
        <end position="24"/>
    </location>
</feature>
<feature type="region of interest" description="Disordered" evidence="1">
    <location>
        <begin position="1"/>
        <end position="74"/>
    </location>
</feature>